<dbReference type="InterPro" id="IPR023298">
    <property type="entry name" value="ATPase_P-typ_TM_dom_sf"/>
</dbReference>
<comment type="similarity">
    <text evidence="7">Belongs to the cation transport ATPase (P-type) (TC 3.A.3) family. Type IB subfamily.</text>
</comment>
<dbReference type="InterPro" id="IPR023214">
    <property type="entry name" value="HAD_sf"/>
</dbReference>
<gene>
    <name evidence="9" type="ORF">BN7_3554</name>
</gene>
<evidence type="ECO:0000313" key="9">
    <source>
        <dbReference type="EMBL" id="CCH43999.1"/>
    </source>
</evidence>
<keyword evidence="6 7" id="KW-0472">Membrane</keyword>
<feature type="transmembrane region" description="Helical" evidence="7">
    <location>
        <begin position="703"/>
        <end position="726"/>
    </location>
</feature>
<dbReference type="InterPro" id="IPR018303">
    <property type="entry name" value="ATPase_P-typ_P_site"/>
</dbReference>
<reference evidence="9 10" key="1">
    <citation type="journal article" date="2012" name="Eukaryot. Cell">
        <title>Draft genome sequence of Wickerhamomyces ciferrii NRRL Y-1031 F-60-10.</title>
        <authorList>
            <person name="Schneider J."/>
            <person name="Andrea H."/>
            <person name="Blom J."/>
            <person name="Jaenicke S."/>
            <person name="Ruckert C."/>
            <person name="Schorsch C."/>
            <person name="Szczepanowski R."/>
            <person name="Farwick M."/>
            <person name="Goesmann A."/>
            <person name="Puhler A."/>
            <person name="Schaffer S."/>
            <person name="Tauch A."/>
            <person name="Kohler T."/>
            <person name="Brinkrolf K."/>
        </authorList>
    </citation>
    <scope>NUCLEOTIDE SEQUENCE [LARGE SCALE GENOMIC DNA]</scope>
    <source>
        <strain evidence="10">ATCC 14091 / BCRC 22168 / CBS 111 / JCM 3599 / NBRC 0793 / NRRL Y-1031 F-60-10</strain>
    </source>
</reference>
<dbReference type="SUPFAM" id="SSF81665">
    <property type="entry name" value="Calcium ATPase, transmembrane domain M"/>
    <property type="match status" value="1"/>
</dbReference>
<dbReference type="EC" id="3.6.3.4" evidence="9"/>
<dbReference type="InterPro" id="IPR044492">
    <property type="entry name" value="P_typ_ATPase_HD_dom"/>
</dbReference>
<keyword evidence="9" id="KW-0378">Hydrolase</keyword>
<dbReference type="PRINTS" id="PR00943">
    <property type="entry name" value="CUATPASE"/>
</dbReference>
<dbReference type="FunCoup" id="K0KRP8">
    <property type="interactions" value="32"/>
</dbReference>
<dbReference type="NCBIfam" id="TIGR01494">
    <property type="entry name" value="ATPase_P-type"/>
    <property type="match status" value="1"/>
</dbReference>
<evidence type="ECO:0000256" key="4">
    <source>
        <dbReference type="ARBA" id="ARBA00022967"/>
    </source>
</evidence>
<dbReference type="AlphaFoldDB" id="K0KRP8"/>
<dbReference type="InterPro" id="IPR036412">
    <property type="entry name" value="HAD-like_sf"/>
</dbReference>
<keyword evidence="10" id="KW-1185">Reference proteome</keyword>
<dbReference type="eggNOG" id="KOG0207">
    <property type="taxonomic scope" value="Eukaryota"/>
</dbReference>
<dbReference type="SFLD" id="SFLDS00003">
    <property type="entry name" value="Haloacid_Dehalogenase"/>
    <property type="match status" value="1"/>
</dbReference>
<dbReference type="Pfam" id="PF00702">
    <property type="entry name" value="Hydrolase"/>
    <property type="match status" value="1"/>
</dbReference>
<dbReference type="PROSITE" id="PS00154">
    <property type="entry name" value="ATPASE_E1_E2"/>
    <property type="match status" value="1"/>
</dbReference>
<evidence type="ECO:0000313" key="10">
    <source>
        <dbReference type="Proteomes" id="UP000009328"/>
    </source>
</evidence>
<comment type="subcellular location">
    <subcellularLocation>
        <location evidence="1 7">Membrane</location>
    </subcellularLocation>
</comment>
<dbReference type="STRING" id="1206466.K0KRP8"/>
<protein>
    <submittedName>
        <fullName evidence="9">Cu2+-exporting ATPase</fullName>
        <ecNumber evidence="9">3.6.3.4</ecNumber>
    </submittedName>
</protein>
<organism evidence="9 10">
    <name type="scientific">Wickerhamomyces ciferrii (strain ATCC 14091 / BCRC 22168 / CBS 111 / JCM 3599 / NBRC 0793 / NRRL Y-1031 F-60-10)</name>
    <name type="common">Yeast</name>
    <name type="synonym">Pichia ciferrii</name>
    <dbReference type="NCBI Taxonomy" id="1206466"/>
    <lineage>
        <taxon>Eukaryota</taxon>
        <taxon>Fungi</taxon>
        <taxon>Dikarya</taxon>
        <taxon>Ascomycota</taxon>
        <taxon>Saccharomycotina</taxon>
        <taxon>Saccharomycetes</taxon>
        <taxon>Phaffomycetales</taxon>
        <taxon>Wickerhamomycetaceae</taxon>
        <taxon>Wickerhamomyces</taxon>
    </lineage>
</organism>
<dbReference type="InterPro" id="IPR059000">
    <property type="entry name" value="ATPase_P-type_domA"/>
</dbReference>
<evidence type="ECO:0000256" key="5">
    <source>
        <dbReference type="ARBA" id="ARBA00022989"/>
    </source>
</evidence>
<feature type="transmembrane region" description="Helical" evidence="7">
    <location>
        <begin position="452"/>
        <end position="471"/>
    </location>
</feature>
<dbReference type="SFLD" id="SFLDG00002">
    <property type="entry name" value="C1.7:_P-type_atpase_like"/>
    <property type="match status" value="1"/>
</dbReference>
<dbReference type="PANTHER" id="PTHR46594:SF4">
    <property type="entry name" value="P-TYPE CATION-TRANSPORTING ATPASE"/>
    <property type="match status" value="1"/>
</dbReference>
<dbReference type="Gene3D" id="3.30.70.100">
    <property type="match status" value="1"/>
</dbReference>
<dbReference type="PANTHER" id="PTHR46594">
    <property type="entry name" value="P-TYPE CATION-TRANSPORTING ATPASE"/>
    <property type="match status" value="1"/>
</dbReference>
<dbReference type="InParanoid" id="K0KRP8"/>
<dbReference type="Pfam" id="PF00403">
    <property type="entry name" value="HMA"/>
    <property type="match status" value="1"/>
</dbReference>
<comment type="caution">
    <text evidence="9">The sequence shown here is derived from an EMBL/GenBank/DDBJ whole genome shotgun (WGS) entry which is preliminary data.</text>
</comment>
<accession>K0KRP8</accession>
<dbReference type="InterPro" id="IPR036163">
    <property type="entry name" value="HMA_dom_sf"/>
</dbReference>
<dbReference type="SFLD" id="SFLDF00027">
    <property type="entry name" value="p-type_atpase"/>
    <property type="match status" value="1"/>
</dbReference>
<dbReference type="SUPFAM" id="SSF56784">
    <property type="entry name" value="HAD-like"/>
    <property type="match status" value="1"/>
</dbReference>
<dbReference type="InterPro" id="IPR001757">
    <property type="entry name" value="P_typ_ATPase"/>
</dbReference>
<keyword evidence="7" id="KW-0067">ATP-binding</keyword>
<feature type="transmembrane region" description="Helical" evidence="7">
    <location>
        <begin position="1047"/>
        <end position="1070"/>
    </location>
</feature>
<evidence type="ECO:0000256" key="6">
    <source>
        <dbReference type="ARBA" id="ARBA00023136"/>
    </source>
</evidence>
<dbReference type="InterPro" id="IPR008250">
    <property type="entry name" value="ATPase_P-typ_transduc_dom_A_sf"/>
</dbReference>
<evidence type="ECO:0000256" key="3">
    <source>
        <dbReference type="ARBA" id="ARBA00022723"/>
    </source>
</evidence>
<keyword evidence="7" id="KW-0547">Nucleotide-binding</keyword>
<feature type="domain" description="HMA" evidence="8">
    <location>
        <begin position="289"/>
        <end position="356"/>
    </location>
</feature>
<dbReference type="NCBIfam" id="TIGR01511">
    <property type="entry name" value="ATPase-IB1_Cu"/>
    <property type="match status" value="1"/>
</dbReference>
<proteinExistence type="inferred from homology"/>
<dbReference type="GO" id="GO:0016020">
    <property type="term" value="C:membrane"/>
    <property type="evidence" value="ECO:0007669"/>
    <property type="project" value="UniProtKB-SubCell"/>
</dbReference>
<dbReference type="CDD" id="cd00371">
    <property type="entry name" value="HMA"/>
    <property type="match status" value="1"/>
</dbReference>
<dbReference type="GO" id="GO:0016887">
    <property type="term" value="F:ATP hydrolysis activity"/>
    <property type="evidence" value="ECO:0007669"/>
    <property type="project" value="InterPro"/>
</dbReference>
<dbReference type="GO" id="GO:0005524">
    <property type="term" value="F:ATP binding"/>
    <property type="evidence" value="ECO:0007669"/>
    <property type="project" value="UniProtKB-UniRule"/>
</dbReference>
<dbReference type="SUPFAM" id="SSF55008">
    <property type="entry name" value="HMA, heavy metal-associated domain"/>
    <property type="match status" value="1"/>
</dbReference>
<dbReference type="InterPro" id="IPR006121">
    <property type="entry name" value="HMA_dom"/>
</dbReference>
<feature type="transmembrane region" description="Helical" evidence="7">
    <location>
        <begin position="516"/>
        <end position="537"/>
    </location>
</feature>
<dbReference type="Gene3D" id="3.40.50.1000">
    <property type="entry name" value="HAD superfamily/HAD-like"/>
    <property type="match status" value="1"/>
</dbReference>
<dbReference type="PRINTS" id="PR00119">
    <property type="entry name" value="CATATPASE"/>
</dbReference>
<keyword evidence="3 7" id="KW-0479">Metal-binding</keyword>
<evidence type="ECO:0000259" key="8">
    <source>
        <dbReference type="PROSITE" id="PS50846"/>
    </source>
</evidence>
<dbReference type="PROSITE" id="PS50846">
    <property type="entry name" value="HMA_2"/>
    <property type="match status" value="1"/>
</dbReference>
<dbReference type="GO" id="GO:0019829">
    <property type="term" value="F:ATPase-coupled monoatomic cation transmembrane transporter activity"/>
    <property type="evidence" value="ECO:0007669"/>
    <property type="project" value="InterPro"/>
</dbReference>
<keyword evidence="5 7" id="KW-1133">Transmembrane helix</keyword>
<keyword evidence="2 7" id="KW-0812">Transmembrane</keyword>
<dbReference type="HOGENOM" id="CLU_001771_0_0_1"/>
<evidence type="ECO:0000256" key="7">
    <source>
        <dbReference type="RuleBase" id="RU362081"/>
    </source>
</evidence>
<dbReference type="EMBL" id="CAIF01000100">
    <property type="protein sequence ID" value="CCH43999.1"/>
    <property type="molecule type" value="Genomic_DNA"/>
</dbReference>
<evidence type="ECO:0000256" key="2">
    <source>
        <dbReference type="ARBA" id="ARBA00022692"/>
    </source>
</evidence>
<keyword evidence="4" id="KW-1278">Translocase</keyword>
<dbReference type="Pfam" id="PF00122">
    <property type="entry name" value="E1-E2_ATPase"/>
    <property type="match status" value="1"/>
</dbReference>
<feature type="transmembrane region" description="Helical" evidence="7">
    <location>
        <begin position="1076"/>
        <end position="1099"/>
    </location>
</feature>
<dbReference type="SUPFAM" id="SSF81660">
    <property type="entry name" value="Metal cation-transporting ATPase, ATP-binding domain N"/>
    <property type="match status" value="1"/>
</dbReference>
<sequence>MAVNQQSVCGKGPCSLDCVEKVVESSETSSIKSFQFVLNEYKKCLETGQCLCRKFINQLDQCCNGKPVLNSVSIYQDEECFGSRSRSSHFVPRCRSKKKKCGQSNEKSKEVNNDDINCIDSCCDAKKPLDSGCDDGAKDSCCDEIDDNGDDSVDSCCDGNSEVADTKSLDSCGGDTKPNREVDAKVNDSCCGGGGTADELDSCCDDKVESGCKNDPMVKDSCCTGKANPQTCTKGLNPSDLDSCCGQDELDDEPDKDLDSCCDDGIAISSPIDKFNQNTMDLESQSMTNHVFLKVEGMTCTGCSKKIQNVLNKIDSIIEINPNFVTGTVDFKNLNSNVCLDEIINKLVKSTGFRFDIINHDRSDLQVLEINSKLPLHDLEFKLKDHIYEIESIGKSKGKASFIIKFNPQLIGARDLLSKIDDDDSDYGYEKNWELSTPKDNSNDGINIIHSLLKCIISLVLAIPVCVLSWSNPENLNYKTKSIIQLTLASIIQLISIKEFYIGAIRELFFSHVLEMDMLIVISISAAYFYSLVIFIMKHVGINTASNEEIFETSSLLISLVLIGRFLSNYAKIKAKTSVSIKSLQVQNAILLEGNNQIEIDSRLIQLNDKIIIPSHSRIVTDGIVIQGSSSIDESMITGESIPVPKNINDQVIAGTLNGSGNLIIMVTRLPGQNSINDISKLVESAMSTKPKSQELADLISSYFIPVVITIGFLVFIIWIIIGLKLQNNPPGKSISQAITYCITTLAISCPCAIGLAVPMVLVITCGVLAKNGIIVKSSKILENTFKITDIVFDKTGTLTNNRLNVEFLEILVNNEINEIGIKTLIKKMTQNNEHPVSKTISEFLSKFESTKVEILGIKDISGQGITAKFPNGSILKLGNLYWTKQDSNVKVIDILNKGLTSSCLTINDELVAIIGLRSQLVPNALKTINHFQKLGIVCHIVSGDHKTAVEDVANSLGISQKNIKFRSTPSEKQEYIKNLKIKDSKKIILFCGDGTNDSVAIAESDIGVQIGTTSDLTNSVSEVVLLNGIEGLINLYNYSKKSFNRIIFNFIWSGFYNLFAILLACGAFVKIKIPPAYAGLGELVSVLPVIFAALTIYWGRSDLKKN</sequence>
<dbReference type="Proteomes" id="UP000009328">
    <property type="component" value="Unassembled WGS sequence"/>
</dbReference>
<dbReference type="SUPFAM" id="SSF81653">
    <property type="entry name" value="Calcium ATPase, transduction domain A"/>
    <property type="match status" value="1"/>
</dbReference>
<dbReference type="Gene3D" id="3.40.1110.10">
    <property type="entry name" value="Calcium-transporting ATPase, cytoplasmic domain N"/>
    <property type="match status" value="1"/>
</dbReference>
<dbReference type="InterPro" id="IPR023299">
    <property type="entry name" value="ATPase_P-typ_cyto_dom_N"/>
</dbReference>
<dbReference type="Gene3D" id="2.70.150.10">
    <property type="entry name" value="Calcium-transporting ATPase, cytoplasmic transduction domain A"/>
    <property type="match status" value="1"/>
</dbReference>
<dbReference type="NCBIfam" id="TIGR01525">
    <property type="entry name" value="ATPase-IB_hvy"/>
    <property type="match status" value="1"/>
</dbReference>
<feature type="transmembrane region" description="Helical" evidence="7">
    <location>
        <begin position="483"/>
        <end position="504"/>
    </location>
</feature>
<feature type="transmembrane region" description="Helical" evidence="7">
    <location>
        <begin position="738"/>
        <end position="770"/>
    </location>
</feature>
<dbReference type="InterPro" id="IPR027256">
    <property type="entry name" value="P-typ_ATPase_IB"/>
</dbReference>
<evidence type="ECO:0000256" key="1">
    <source>
        <dbReference type="ARBA" id="ARBA00004370"/>
    </source>
</evidence>
<dbReference type="GO" id="GO:0046872">
    <property type="term" value="F:metal ion binding"/>
    <property type="evidence" value="ECO:0007669"/>
    <property type="project" value="UniProtKB-KW"/>
</dbReference>
<name>K0KRP8_WICCF</name>